<name>A0ABX1M2B9_9CYAN</name>
<comment type="caution">
    <text evidence="1">The sequence shown here is derived from an EMBL/GenBank/DDBJ whole genome shotgun (WGS) entry which is preliminary data.</text>
</comment>
<proteinExistence type="predicted"/>
<evidence type="ECO:0000313" key="2">
    <source>
        <dbReference type="Proteomes" id="UP000738376"/>
    </source>
</evidence>
<protein>
    <submittedName>
        <fullName evidence="1">Uncharacterized protein</fullName>
    </submittedName>
</protein>
<organism evidence="1 2">
    <name type="scientific">Pseudanabaena yagii GIHE-NHR1</name>
    <dbReference type="NCBI Taxonomy" id="2722753"/>
    <lineage>
        <taxon>Bacteria</taxon>
        <taxon>Bacillati</taxon>
        <taxon>Cyanobacteriota</taxon>
        <taxon>Cyanophyceae</taxon>
        <taxon>Pseudanabaenales</taxon>
        <taxon>Pseudanabaenaceae</taxon>
        <taxon>Pseudanabaena</taxon>
        <taxon>Pseudanabaena yagii</taxon>
    </lineage>
</organism>
<keyword evidence="2" id="KW-1185">Reference proteome</keyword>
<accession>A0ABX1M2B9</accession>
<dbReference type="RefSeq" id="WP_169366100.1">
    <property type="nucleotide sequence ID" value="NZ_JAAVJL010000007.1"/>
</dbReference>
<reference evidence="1 2" key="1">
    <citation type="submission" date="2020-03" db="EMBL/GenBank/DDBJ databases">
        <title>Draft Genome Sequence of 2-Methylisoborneol Producing Pseudanabaena yagii Strain GIHE-NHR1 Isolated from North Han River in South Korea.</title>
        <authorList>
            <person name="Jeong J."/>
        </authorList>
    </citation>
    <scope>NUCLEOTIDE SEQUENCE [LARGE SCALE GENOMIC DNA]</scope>
    <source>
        <strain evidence="1 2">GIHE-NHR1</strain>
    </source>
</reference>
<sequence>MNLPTNLDSNNSFKPIQYVAVAESCHERNLVDSIEQEFNIKIDLIVVKERAIQIVNSAIKLWWDEYQLTSIPDISEESNLDLITKSKKGLHTNEDIFINEETSKAQEFIKTWISDNNILSDSARDIKIKKEAIRRFAQESRKLIKKHVMDQRCEIFINKLNEVRSTMLKNMSKQDKNKWGKHK</sequence>
<gene>
    <name evidence="1" type="ORF">HC246_24810</name>
</gene>
<evidence type="ECO:0000313" key="1">
    <source>
        <dbReference type="EMBL" id="NMF61154.1"/>
    </source>
</evidence>
<dbReference type="Proteomes" id="UP000738376">
    <property type="component" value="Unassembled WGS sequence"/>
</dbReference>
<dbReference type="EMBL" id="JAAVJL010000007">
    <property type="protein sequence ID" value="NMF61154.1"/>
    <property type="molecule type" value="Genomic_DNA"/>
</dbReference>